<evidence type="ECO:0000313" key="2">
    <source>
        <dbReference type="EMBL" id="KAJ7778035.1"/>
    </source>
</evidence>
<sequence>MEMVKFNPHEAGDKPIRVVDTAAFETKVLKESDMDRALWTEVAVNYVDSITVVEGAGSTAEARWHAHFTYYTTSETPHRDFLAIRASDIKLRNSYTAQPFAFTRELYERDLQVHVTEQRIAEGLALAGLASPSLNGVSSSAPPVGPPPPQSLVISGRGGGYSGRRSSSGGSRGSDKHEKWLSLKFTNFCVLVPLTKVEPELIYILPIKSHREVRSVG</sequence>
<dbReference type="AlphaFoldDB" id="A0AAD7K463"/>
<comment type="caution">
    <text evidence="2">The sequence shown here is derived from an EMBL/GenBank/DDBJ whole genome shotgun (WGS) entry which is preliminary data.</text>
</comment>
<feature type="region of interest" description="Disordered" evidence="1">
    <location>
        <begin position="136"/>
        <end position="176"/>
    </location>
</feature>
<name>A0AAD7K463_9AGAR</name>
<proteinExistence type="predicted"/>
<evidence type="ECO:0000313" key="3">
    <source>
        <dbReference type="Proteomes" id="UP001215280"/>
    </source>
</evidence>
<dbReference type="Proteomes" id="UP001215280">
    <property type="component" value="Unassembled WGS sequence"/>
</dbReference>
<dbReference type="EMBL" id="JARJLG010000009">
    <property type="protein sequence ID" value="KAJ7778035.1"/>
    <property type="molecule type" value="Genomic_DNA"/>
</dbReference>
<protein>
    <submittedName>
        <fullName evidence="2">Uncharacterized protein</fullName>
    </submittedName>
</protein>
<evidence type="ECO:0000256" key="1">
    <source>
        <dbReference type="SAM" id="MobiDB-lite"/>
    </source>
</evidence>
<organism evidence="2 3">
    <name type="scientific">Mycena maculata</name>
    <dbReference type="NCBI Taxonomy" id="230809"/>
    <lineage>
        <taxon>Eukaryota</taxon>
        <taxon>Fungi</taxon>
        <taxon>Dikarya</taxon>
        <taxon>Basidiomycota</taxon>
        <taxon>Agaricomycotina</taxon>
        <taxon>Agaricomycetes</taxon>
        <taxon>Agaricomycetidae</taxon>
        <taxon>Agaricales</taxon>
        <taxon>Marasmiineae</taxon>
        <taxon>Mycenaceae</taxon>
        <taxon>Mycena</taxon>
    </lineage>
</organism>
<gene>
    <name evidence="2" type="ORF">DFH07DRAFT_766247</name>
</gene>
<accession>A0AAD7K463</accession>
<keyword evidence="3" id="KW-1185">Reference proteome</keyword>
<reference evidence="2" key="1">
    <citation type="submission" date="2023-03" db="EMBL/GenBank/DDBJ databases">
        <title>Massive genome expansion in bonnet fungi (Mycena s.s.) driven by repeated elements and novel gene families across ecological guilds.</title>
        <authorList>
            <consortium name="Lawrence Berkeley National Laboratory"/>
            <person name="Harder C.B."/>
            <person name="Miyauchi S."/>
            <person name="Viragh M."/>
            <person name="Kuo A."/>
            <person name="Thoen E."/>
            <person name="Andreopoulos B."/>
            <person name="Lu D."/>
            <person name="Skrede I."/>
            <person name="Drula E."/>
            <person name="Henrissat B."/>
            <person name="Morin E."/>
            <person name="Kohler A."/>
            <person name="Barry K."/>
            <person name="LaButti K."/>
            <person name="Morin E."/>
            <person name="Salamov A."/>
            <person name="Lipzen A."/>
            <person name="Mereny Z."/>
            <person name="Hegedus B."/>
            <person name="Baldrian P."/>
            <person name="Stursova M."/>
            <person name="Weitz H."/>
            <person name="Taylor A."/>
            <person name="Grigoriev I.V."/>
            <person name="Nagy L.G."/>
            <person name="Martin F."/>
            <person name="Kauserud H."/>
        </authorList>
    </citation>
    <scope>NUCLEOTIDE SEQUENCE</scope>
    <source>
        <strain evidence="2">CBHHK188m</strain>
    </source>
</reference>